<keyword evidence="2" id="KW-0472">Membrane</keyword>
<keyword evidence="2" id="KW-0812">Transmembrane</keyword>
<gene>
    <name evidence="3" type="ORF">NC653_033800</name>
</gene>
<comment type="caution">
    <text evidence="3">The sequence shown here is derived from an EMBL/GenBank/DDBJ whole genome shotgun (WGS) entry which is preliminary data.</text>
</comment>
<sequence>MAFIPKTSTISLEKKSSFIFNLTLPQSTAYPLSIIFGWTILLISFPFIFLHYHPLTQQQLPFPTMTVTTGTNHCEQYSFSTKRYNRSIHHVQQSVTSSASTKPATDDCGSSTTPLTP</sequence>
<evidence type="ECO:0000256" key="2">
    <source>
        <dbReference type="SAM" id="Phobius"/>
    </source>
</evidence>
<name>A0AAD6LXE3_9ROSI</name>
<organism evidence="3 4">
    <name type="scientific">Populus alba x Populus x berolinensis</name>
    <dbReference type="NCBI Taxonomy" id="444605"/>
    <lineage>
        <taxon>Eukaryota</taxon>
        <taxon>Viridiplantae</taxon>
        <taxon>Streptophyta</taxon>
        <taxon>Embryophyta</taxon>
        <taxon>Tracheophyta</taxon>
        <taxon>Spermatophyta</taxon>
        <taxon>Magnoliopsida</taxon>
        <taxon>eudicotyledons</taxon>
        <taxon>Gunneridae</taxon>
        <taxon>Pentapetalae</taxon>
        <taxon>rosids</taxon>
        <taxon>fabids</taxon>
        <taxon>Malpighiales</taxon>
        <taxon>Salicaceae</taxon>
        <taxon>Saliceae</taxon>
        <taxon>Populus</taxon>
    </lineage>
</organism>
<proteinExistence type="predicted"/>
<evidence type="ECO:0000313" key="4">
    <source>
        <dbReference type="Proteomes" id="UP001164929"/>
    </source>
</evidence>
<protein>
    <submittedName>
        <fullName evidence="3">Uncharacterized protein</fullName>
    </submittedName>
</protein>
<feature type="transmembrane region" description="Helical" evidence="2">
    <location>
        <begin position="29"/>
        <end position="50"/>
    </location>
</feature>
<keyword evidence="4" id="KW-1185">Reference proteome</keyword>
<evidence type="ECO:0000313" key="3">
    <source>
        <dbReference type="EMBL" id="KAJ6973577.1"/>
    </source>
</evidence>
<evidence type="ECO:0000256" key="1">
    <source>
        <dbReference type="SAM" id="MobiDB-lite"/>
    </source>
</evidence>
<feature type="region of interest" description="Disordered" evidence="1">
    <location>
        <begin position="91"/>
        <end position="117"/>
    </location>
</feature>
<dbReference type="AlphaFoldDB" id="A0AAD6LXE3"/>
<keyword evidence="2" id="KW-1133">Transmembrane helix</keyword>
<accession>A0AAD6LXE3</accession>
<dbReference type="Proteomes" id="UP001164929">
    <property type="component" value="Chromosome 14"/>
</dbReference>
<reference evidence="3" key="1">
    <citation type="journal article" date="2023" name="Mol. Ecol. Resour.">
        <title>Chromosome-level genome assembly of a triploid poplar Populus alba 'Berolinensis'.</title>
        <authorList>
            <person name="Chen S."/>
            <person name="Yu Y."/>
            <person name="Wang X."/>
            <person name="Wang S."/>
            <person name="Zhang T."/>
            <person name="Zhou Y."/>
            <person name="He R."/>
            <person name="Meng N."/>
            <person name="Wang Y."/>
            <person name="Liu W."/>
            <person name="Liu Z."/>
            <person name="Liu J."/>
            <person name="Guo Q."/>
            <person name="Huang H."/>
            <person name="Sederoff R.R."/>
            <person name="Wang G."/>
            <person name="Qu G."/>
            <person name="Chen S."/>
        </authorList>
    </citation>
    <scope>NUCLEOTIDE SEQUENCE</scope>
    <source>
        <strain evidence="3">SC-2020</strain>
    </source>
</reference>
<dbReference type="EMBL" id="JAQIZT010000014">
    <property type="protein sequence ID" value="KAJ6973577.1"/>
    <property type="molecule type" value="Genomic_DNA"/>
</dbReference>